<dbReference type="Proteomes" id="UP000287605">
    <property type="component" value="Unassembled WGS sequence"/>
</dbReference>
<dbReference type="EMBL" id="NGKA01000010">
    <property type="protein sequence ID" value="RSU11570.1"/>
    <property type="molecule type" value="Genomic_DNA"/>
</dbReference>
<accession>A0A430AU43</accession>
<dbReference type="InterPro" id="IPR021080">
    <property type="entry name" value="Minor_capsid_protein"/>
</dbReference>
<sequence length="117" mass="13483">MVKIKVDIANIERKLSAGNLKRARVIMMNQMLMDMQPFVPNDMGTLQQTGTIGVDRKSLHWVTPYAKPMYYGMIKNLHGVYFIKNWTTPGTGPYWDLRAKGLFMSDWEKVFLRGLGL</sequence>
<proteinExistence type="predicted"/>
<evidence type="ECO:0000313" key="1">
    <source>
        <dbReference type="EMBL" id="RSU11570.1"/>
    </source>
</evidence>
<comment type="caution">
    <text evidence="1">The sequence shown here is derived from an EMBL/GenBank/DDBJ whole genome shotgun (WGS) entry which is preliminary data.</text>
</comment>
<dbReference type="Pfam" id="PF11114">
    <property type="entry name" value="Minor_capsid_2"/>
    <property type="match status" value="1"/>
</dbReference>
<keyword evidence="2" id="KW-1185">Reference proteome</keyword>
<dbReference type="AlphaFoldDB" id="A0A430AU43"/>
<reference evidence="1 2" key="1">
    <citation type="submission" date="2017-05" db="EMBL/GenBank/DDBJ databases">
        <title>Vagococcus spp. assemblies.</title>
        <authorList>
            <person name="Gulvik C.A."/>
        </authorList>
    </citation>
    <scope>NUCLEOTIDE SEQUENCE [LARGE SCALE GENOMIC DNA]</scope>
    <source>
        <strain evidence="1 2">CCUG 51432</strain>
    </source>
</reference>
<dbReference type="OrthoDB" id="2221953at2"/>
<evidence type="ECO:0000313" key="2">
    <source>
        <dbReference type="Proteomes" id="UP000287605"/>
    </source>
</evidence>
<gene>
    <name evidence="1" type="ORF">CBF29_07770</name>
</gene>
<protein>
    <recommendedName>
        <fullName evidence="3">Capsid protein</fullName>
    </recommendedName>
</protein>
<name>A0A430AU43_9ENTE</name>
<evidence type="ECO:0008006" key="3">
    <source>
        <dbReference type="Google" id="ProtNLM"/>
    </source>
</evidence>
<dbReference type="RefSeq" id="WP_126809194.1">
    <property type="nucleotide sequence ID" value="NZ_NGKA01000010.1"/>
</dbReference>
<organism evidence="1 2">
    <name type="scientific">Vagococcus elongatus</name>
    <dbReference type="NCBI Taxonomy" id="180344"/>
    <lineage>
        <taxon>Bacteria</taxon>
        <taxon>Bacillati</taxon>
        <taxon>Bacillota</taxon>
        <taxon>Bacilli</taxon>
        <taxon>Lactobacillales</taxon>
        <taxon>Enterococcaceae</taxon>
        <taxon>Vagococcus</taxon>
    </lineage>
</organism>